<accession>A0ABV5WTS6</accession>
<dbReference type="InterPro" id="IPR013762">
    <property type="entry name" value="Integrase-like_cat_sf"/>
</dbReference>
<comment type="similarity">
    <text evidence="1">Belongs to the 'phage' integrase family.</text>
</comment>
<sequence length="373" mass="43554">MAAITKRGKTWQTRITYYDDAGERQQKNQGGFKTKREATEYANQFEVNRDTGELTLKESPYFKDYFWDWFETYKESSVRERTRLTYIQAHNVLKKYLPKAKLDELDWRRYQLFLKDYGQDHAKSTVSKMNSLFRASIKDAIYDGIIRKDFIKNSSLVYDKKRTRKIECLNEADVQTLLNYLLKTRNKNFTSKYMIITALMTGMRPGEIEGLRWSNINDDFNTIQIEQSWNETNQDFQDLKNESSHRIIRVDKWLIDILKEISHRGSQGLVFVNQYGTIPTSSAVNKTLRGALKDCKIKRQGFHFHSCRHTHVAYLLSHGIDLYAVSKHLGHSNITITANTYAYLINEYKAKTDSQIVTALSELLPTDAKSKSV</sequence>
<dbReference type="SUPFAM" id="SSF56349">
    <property type="entry name" value="DNA breaking-rejoining enzymes"/>
    <property type="match status" value="1"/>
</dbReference>
<name>A0ABV5WTS6_9LACO</name>
<dbReference type="InterPro" id="IPR050090">
    <property type="entry name" value="Tyrosine_recombinase_XerCD"/>
</dbReference>
<keyword evidence="3" id="KW-0233">DNA recombination</keyword>
<dbReference type="InterPro" id="IPR028259">
    <property type="entry name" value="AP2-like_int_N"/>
</dbReference>
<proteinExistence type="inferred from homology"/>
<dbReference type="Gene3D" id="1.10.443.10">
    <property type="entry name" value="Intergrase catalytic core"/>
    <property type="match status" value="1"/>
</dbReference>
<dbReference type="InterPro" id="IPR010998">
    <property type="entry name" value="Integrase_recombinase_N"/>
</dbReference>
<dbReference type="EMBL" id="JBHLZY010000017">
    <property type="protein sequence ID" value="MFB9769547.1"/>
    <property type="molecule type" value="Genomic_DNA"/>
</dbReference>
<evidence type="ECO:0000256" key="2">
    <source>
        <dbReference type="ARBA" id="ARBA00023125"/>
    </source>
</evidence>
<dbReference type="Proteomes" id="UP001589691">
    <property type="component" value="Unassembled WGS sequence"/>
</dbReference>
<dbReference type="RefSeq" id="WP_137643794.1">
    <property type="nucleotide sequence ID" value="NZ_BJEA01000032.1"/>
</dbReference>
<evidence type="ECO:0000313" key="6">
    <source>
        <dbReference type="Proteomes" id="UP001589691"/>
    </source>
</evidence>
<evidence type="ECO:0000256" key="3">
    <source>
        <dbReference type="ARBA" id="ARBA00023172"/>
    </source>
</evidence>
<protein>
    <submittedName>
        <fullName evidence="5">Tyrosine-type recombinase/integrase</fullName>
    </submittedName>
</protein>
<dbReference type="PROSITE" id="PS51898">
    <property type="entry name" value="TYR_RECOMBINASE"/>
    <property type="match status" value="1"/>
</dbReference>
<evidence type="ECO:0000256" key="1">
    <source>
        <dbReference type="ARBA" id="ARBA00008857"/>
    </source>
</evidence>
<reference evidence="5 6" key="1">
    <citation type="submission" date="2024-09" db="EMBL/GenBank/DDBJ databases">
        <authorList>
            <person name="Sun Q."/>
            <person name="Mori K."/>
        </authorList>
    </citation>
    <scope>NUCLEOTIDE SEQUENCE [LARGE SCALE GENOMIC DNA]</scope>
    <source>
        <strain evidence="5 6">TBRC 4576</strain>
    </source>
</reference>
<evidence type="ECO:0000259" key="4">
    <source>
        <dbReference type="PROSITE" id="PS51898"/>
    </source>
</evidence>
<dbReference type="InterPro" id="IPR002104">
    <property type="entry name" value="Integrase_catalytic"/>
</dbReference>
<evidence type="ECO:0000313" key="5">
    <source>
        <dbReference type="EMBL" id="MFB9769547.1"/>
    </source>
</evidence>
<feature type="domain" description="Tyr recombinase" evidence="4">
    <location>
        <begin position="164"/>
        <end position="354"/>
    </location>
</feature>
<dbReference type="Pfam" id="PF14657">
    <property type="entry name" value="Arm-DNA-bind_4"/>
    <property type="match status" value="1"/>
</dbReference>
<dbReference type="Gene3D" id="1.10.150.130">
    <property type="match status" value="1"/>
</dbReference>
<dbReference type="CDD" id="cd01189">
    <property type="entry name" value="INT_ICEBs1_C_like"/>
    <property type="match status" value="1"/>
</dbReference>
<dbReference type="PANTHER" id="PTHR30349:SF64">
    <property type="entry name" value="PROPHAGE INTEGRASE INTD-RELATED"/>
    <property type="match status" value="1"/>
</dbReference>
<keyword evidence="2" id="KW-0238">DNA-binding</keyword>
<keyword evidence="6" id="KW-1185">Reference proteome</keyword>
<gene>
    <name evidence="5" type="ORF">ACFFLI_06675</name>
</gene>
<dbReference type="Pfam" id="PF00589">
    <property type="entry name" value="Phage_integrase"/>
    <property type="match status" value="1"/>
</dbReference>
<dbReference type="InterPro" id="IPR011010">
    <property type="entry name" value="DNA_brk_join_enz"/>
</dbReference>
<dbReference type="InterPro" id="IPR025269">
    <property type="entry name" value="SAM-like_dom"/>
</dbReference>
<comment type="caution">
    <text evidence="5">The sequence shown here is derived from an EMBL/GenBank/DDBJ whole genome shotgun (WGS) entry which is preliminary data.</text>
</comment>
<organism evidence="5 6">
    <name type="scientific">Lactiplantibacillus modestisalitolerans</name>
    <dbReference type="NCBI Taxonomy" id="1457219"/>
    <lineage>
        <taxon>Bacteria</taxon>
        <taxon>Bacillati</taxon>
        <taxon>Bacillota</taxon>
        <taxon>Bacilli</taxon>
        <taxon>Lactobacillales</taxon>
        <taxon>Lactobacillaceae</taxon>
        <taxon>Lactiplantibacillus</taxon>
    </lineage>
</organism>
<dbReference type="Pfam" id="PF13102">
    <property type="entry name" value="Phage_int_SAM_5"/>
    <property type="match status" value="1"/>
</dbReference>
<dbReference type="PANTHER" id="PTHR30349">
    <property type="entry name" value="PHAGE INTEGRASE-RELATED"/>
    <property type="match status" value="1"/>
</dbReference>